<protein>
    <recommendedName>
        <fullName evidence="3">Recombination-associated protein RdgC</fullName>
    </recommendedName>
</protein>
<comment type="subcellular location">
    <subcellularLocation>
        <location evidence="1">Cytoplasm</location>
        <location evidence="1">Nucleoid</location>
    </subcellularLocation>
</comment>
<evidence type="ECO:0000256" key="4">
    <source>
        <dbReference type="ARBA" id="ARBA00022490"/>
    </source>
</evidence>
<organism evidence="7 8">
    <name type="scientific">Salinimonas iocasae</name>
    <dbReference type="NCBI Taxonomy" id="2572577"/>
    <lineage>
        <taxon>Bacteria</taxon>
        <taxon>Pseudomonadati</taxon>
        <taxon>Pseudomonadota</taxon>
        <taxon>Gammaproteobacteria</taxon>
        <taxon>Alteromonadales</taxon>
        <taxon>Alteromonadaceae</taxon>
        <taxon>Alteromonas/Salinimonas group</taxon>
        <taxon>Salinimonas</taxon>
    </lineage>
</organism>
<geneLocation type="plasmid" evidence="7 8">
    <name>plas12</name>
</geneLocation>
<name>A0A5B7YI57_9ALTE</name>
<keyword evidence="8" id="KW-1185">Reference proteome</keyword>
<gene>
    <name evidence="7" type="ORF">FBQ74_17335</name>
</gene>
<feature type="coiled-coil region" evidence="6">
    <location>
        <begin position="75"/>
        <end position="110"/>
    </location>
</feature>
<evidence type="ECO:0000256" key="6">
    <source>
        <dbReference type="SAM" id="Coils"/>
    </source>
</evidence>
<dbReference type="PANTHER" id="PTHR38103">
    <property type="entry name" value="RECOMBINATION-ASSOCIATED PROTEIN RDGC"/>
    <property type="match status" value="1"/>
</dbReference>
<keyword evidence="6" id="KW-0175">Coiled coil</keyword>
<comment type="similarity">
    <text evidence="2">Belongs to the RdgC family.</text>
</comment>
<evidence type="ECO:0000256" key="3">
    <source>
        <dbReference type="ARBA" id="ARBA00022296"/>
    </source>
</evidence>
<proteinExistence type="inferred from homology"/>
<dbReference type="EMBL" id="CP039853">
    <property type="protein sequence ID" value="QCZ95311.1"/>
    <property type="molecule type" value="Genomic_DNA"/>
</dbReference>
<dbReference type="PANTHER" id="PTHR38103:SF1">
    <property type="entry name" value="RECOMBINATION-ASSOCIATED PROTEIN RDGC"/>
    <property type="match status" value="1"/>
</dbReference>
<reference evidence="7 8" key="1">
    <citation type="submission" date="2019-04" db="EMBL/GenBank/DDBJ databases">
        <title>Salinimonas iocasae sp. nov., a halophilic bacterium isolated from the outer tube casing of tubeworms in Okinawa Trough.</title>
        <authorList>
            <person name="Zhang H."/>
            <person name="Wang H."/>
            <person name="Li C."/>
        </authorList>
    </citation>
    <scope>NUCLEOTIDE SEQUENCE [LARGE SCALE GENOMIC DNA]</scope>
    <source>
        <strain evidence="7 8">KX18D6</strain>
        <plasmid evidence="7 8">plas12</plasmid>
    </source>
</reference>
<dbReference type="Pfam" id="PF04381">
    <property type="entry name" value="RdgC"/>
    <property type="match status" value="1"/>
</dbReference>
<keyword evidence="7" id="KW-0614">Plasmid</keyword>
<dbReference type="GO" id="GO:0006310">
    <property type="term" value="P:DNA recombination"/>
    <property type="evidence" value="ECO:0007669"/>
    <property type="project" value="UniProtKB-KW"/>
</dbReference>
<evidence type="ECO:0000313" key="8">
    <source>
        <dbReference type="Proteomes" id="UP000304912"/>
    </source>
</evidence>
<evidence type="ECO:0000256" key="2">
    <source>
        <dbReference type="ARBA" id="ARBA00008657"/>
    </source>
</evidence>
<dbReference type="OrthoDB" id="6378899at2"/>
<evidence type="ECO:0000313" key="7">
    <source>
        <dbReference type="EMBL" id="QCZ95311.1"/>
    </source>
</evidence>
<dbReference type="Proteomes" id="UP000304912">
    <property type="component" value="Plasmid plas12"/>
</dbReference>
<dbReference type="InterPro" id="IPR007476">
    <property type="entry name" value="RdgC"/>
</dbReference>
<dbReference type="RefSeq" id="WP_139758038.1">
    <property type="nucleotide sequence ID" value="NZ_CP039853.1"/>
</dbReference>
<dbReference type="GO" id="GO:0043590">
    <property type="term" value="C:bacterial nucleoid"/>
    <property type="evidence" value="ECO:0007669"/>
    <property type="project" value="TreeGrafter"/>
</dbReference>
<evidence type="ECO:0000256" key="5">
    <source>
        <dbReference type="ARBA" id="ARBA00023172"/>
    </source>
</evidence>
<dbReference type="AlphaFoldDB" id="A0A5B7YI57"/>
<dbReference type="KEGG" id="salk:FBQ74_17335"/>
<sequence>MFGHFLKSAVAYKYELGDGEAITEHKLKQFVPLLKHVDIKPAQKESFGFSSVVGYHDPERFFHKVGTWYLLSLTVEDKKIKKNKLDRRVAEKKRELAEAKNIELSALSKQESQQVRDKVLGEMLSEQEADENYLNIIIDTDNRWLFFSDSSTRTIKKFTGLMQKHYSSFRVSEFCTQGIDLHLTSWLYNPDESLPEEIDLEDSASLQSEQSAKATLKKQNLQSDEVATLINHGKKCLELSISYLQRVSFRLTSACQLKGIKLSDDLIADVAEIEDPQSRVEELEPFWEVMCSELTSIYQWLDELQNKPV</sequence>
<evidence type="ECO:0000256" key="1">
    <source>
        <dbReference type="ARBA" id="ARBA00004453"/>
    </source>
</evidence>
<keyword evidence="5" id="KW-0233">DNA recombination</keyword>
<keyword evidence="4" id="KW-0963">Cytoplasm</keyword>
<dbReference type="GO" id="GO:0003690">
    <property type="term" value="F:double-stranded DNA binding"/>
    <property type="evidence" value="ECO:0007669"/>
    <property type="project" value="TreeGrafter"/>
</dbReference>
<dbReference type="GO" id="GO:0000018">
    <property type="term" value="P:regulation of DNA recombination"/>
    <property type="evidence" value="ECO:0007669"/>
    <property type="project" value="TreeGrafter"/>
</dbReference>
<accession>A0A5B7YI57</accession>